<evidence type="ECO:0000313" key="2">
    <source>
        <dbReference type="Proteomes" id="UP000775547"/>
    </source>
</evidence>
<dbReference type="Gene3D" id="3.40.50.720">
    <property type="entry name" value="NAD(P)-binding Rossmann-like Domain"/>
    <property type="match status" value="1"/>
</dbReference>
<reference evidence="1" key="2">
    <citation type="submission" date="2021-10" db="EMBL/GenBank/DDBJ databases">
        <title>Phylogenomics reveals ancestral predisposition of the termite-cultivated fungus Termitomyces towards a domesticated lifestyle.</title>
        <authorList>
            <person name="Auxier B."/>
            <person name="Grum-Grzhimaylo A."/>
            <person name="Cardenas M.E."/>
            <person name="Lodge J.D."/>
            <person name="Laessoe T."/>
            <person name="Pedersen O."/>
            <person name="Smith M.E."/>
            <person name="Kuyper T.W."/>
            <person name="Franco-Molano E.A."/>
            <person name="Baroni T.J."/>
            <person name="Aanen D.K."/>
        </authorList>
    </citation>
    <scope>NUCLEOTIDE SEQUENCE</scope>
    <source>
        <strain evidence="1">AP01</strain>
        <tissue evidence="1">Mycelium</tissue>
    </source>
</reference>
<dbReference type="Proteomes" id="UP000775547">
    <property type="component" value="Unassembled WGS sequence"/>
</dbReference>
<comment type="caution">
    <text evidence="1">The sequence shown here is derived from an EMBL/GenBank/DDBJ whole genome shotgun (WGS) entry which is preliminary data.</text>
</comment>
<sequence>MGFNPPFLYGTFPEGFTQPTPDYYALSTMIQLYRFLKPSSVFPPFPGYADIRDCAKAHITSLDSPPTSVIGRKRVVFASPHGYDFQEILDLIAEKRPELKDRLNKNPPPKFTFDRTPVDFARIEQITGIKKEDYTPRDVTFLDAIDALISFEKQWAALGHELAIPDN</sequence>
<dbReference type="AlphaFoldDB" id="A0A9P7KDC8"/>
<keyword evidence="2" id="KW-1185">Reference proteome</keyword>
<name>A0A9P7KDC8_9AGAR</name>
<protein>
    <submittedName>
        <fullName evidence="1">Uncharacterized protein</fullName>
    </submittedName>
</protein>
<evidence type="ECO:0000313" key="1">
    <source>
        <dbReference type="EMBL" id="KAG5645149.1"/>
    </source>
</evidence>
<reference evidence="1" key="1">
    <citation type="submission" date="2020-07" db="EMBL/GenBank/DDBJ databases">
        <authorList>
            <person name="Nieuwenhuis M."/>
            <person name="Van De Peppel L.J.J."/>
        </authorList>
    </citation>
    <scope>NUCLEOTIDE SEQUENCE</scope>
    <source>
        <strain evidence="1">AP01</strain>
        <tissue evidence="1">Mycelium</tissue>
    </source>
</reference>
<dbReference type="OrthoDB" id="3048491at2759"/>
<proteinExistence type="predicted"/>
<dbReference type="SUPFAM" id="SSF51735">
    <property type="entry name" value="NAD(P)-binding Rossmann-fold domains"/>
    <property type="match status" value="1"/>
</dbReference>
<dbReference type="InterPro" id="IPR036291">
    <property type="entry name" value="NAD(P)-bd_dom_sf"/>
</dbReference>
<dbReference type="EMBL" id="JABCKV010000047">
    <property type="protein sequence ID" value="KAG5645149.1"/>
    <property type="molecule type" value="Genomic_DNA"/>
</dbReference>
<gene>
    <name evidence="1" type="ORF">DXG03_006772</name>
</gene>
<accession>A0A9P7KDC8</accession>
<organism evidence="1 2">
    <name type="scientific">Asterophora parasitica</name>
    <dbReference type="NCBI Taxonomy" id="117018"/>
    <lineage>
        <taxon>Eukaryota</taxon>
        <taxon>Fungi</taxon>
        <taxon>Dikarya</taxon>
        <taxon>Basidiomycota</taxon>
        <taxon>Agaricomycotina</taxon>
        <taxon>Agaricomycetes</taxon>
        <taxon>Agaricomycetidae</taxon>
        <taxon>Agaricales</taxon>
        <taxon>Tricholomatineae</taxon>
        <taxon>Lyophyllaceae</taxon>
        <taxon>Asterophora</taxon>
    </lineage>
</organism>